<feature type="region of interest" description="Disordered" evidence="3">
    <location>
        <begin position="1"/>
        <end position="24"/>
    </location>
</feature>
<protein>
    <submittedName>
        <fullName evidence="5">ATP-binding cassette domain-containing protein</fullName>
    </submittedName>
</protein>
<dbReference type="EMBL" id="JBHTBL010000002">
    <property type="protein sequence ID" value="MFC7323694.1"/>
    <property type="molecule type" value="Genomic_DNA"/>
</dbReference>
<proteinExistence type="predicted"/>
<name>A0ABD6AHL7_9EURY</name>
<gene>
    <name evidence="5" type="ORF">ACFQMF_03755</name>
</gene>
<organism evidence="5 6">
    <name type="scientific">Halorubrum rutilum</name>
    <dbReference type="NCBI Taxonomy" id="1364933"/>
    <lineage>
        <taxon>Archaea</taxon>
        <taxon>Methanobacteriati</taxon>
        <taxon>Methanobacteriota</taxon>
        <taxon>Stenosarchaea group</taxon>
        <taxon>Halobacteria</taxon>
        <taxon>Halobacteriales</taxon>
        <taxon>Haloferacaceae</taxon>
        <taxon>Halorubrum</taxon>
    </lineage>
</organism>
<dbReference type="Gene3D" id="3.40.50.300">
    <property type="entry name" value="P-loop containing nucleotide triphosphate hydrolases"/>
    <property type="match status" value="1"/>
</dbReference>
<evidence type="ECO:0000256" key="1">
    <source>
        <dbReference type="ARBA" id="ARBA00022741"/>
    </source>
</evidence>
<comment type="caution">
    <text evidence="5">The sequence shown here is derived from an EMBL/GenBank/DDBJ whole genome shotgun (WGS) entry which is preliminary data.</text>
</comment>
<sequence>MSVEKEDSTGQHSTGGDDTGKAETSKLRMENLTKQFGRIVAVEDVSLDIHSSEVFALVGDNGAGKSTLMNMLSGVHEPSKGQIYKDGKPVNFSNPSEARDNDIETVYQDLALMDDLDIATNIFMGQFPRTGFGPLQLIDWDETYERAEQIMMERLGRDLDIKTEVEFLSGGQRQLVAIGRSLAFDPDVIILDEPTSALSVDATRLVQDTIDTLADQGITIVIVSHNIESVLKHADRIGVLFRGSLVDIKQPEETDLEELNELMTTGTLSSGRLDD</sequence>
<accession>A0ABD6AHL7</accession>
<evidence type="ECO:0000313" key="6">
    <source>
        <dbReference type="Proteomes" id="UP001596545"/>
    </source>
</evidence>
<keyword evidence="6" id="KW-1185">Reference proteome</keyword>
<evidence type="ECO:0000256" key="3">
    <source>
        <dbReference type="SAM" id="MobiDB-lite"/>
    </source>
</evidence>
<feature type="domain" description="ABC transporter" evidence="4">
    <location>
        <begin position="27"/>
        <end position="267"/>
    </location>
</feature>
<reference evidence="5 6" key="1">
    <citation type="journal article" date="2019" name="Int. J. Syst. Evol. Microbiol.">
        <title>The Global Catalogue of Microorganisms (GCM) 10K type strain sequencing project: providing services to taxonomists for standard genome sequencing and annotation.</title>
        <authorList>
            <consortium name="The Broad Institute Genomics Platform"/>
            <consortium name="The Broad Institute Genome Sequencing Center for Infectious Disease"/>
            <person name="Wu L."/>
            <person name="Ma J."/>
        </authorList>
    </citation>
    <scope>NUCLEOTIDE SEQUENCE [LARGE SCALE GENOMIC DNA]</scope>
    <source>
        <strain evidence="5 6">CGMCC 1.12554</strain>
    </source>
</reference>
<dbReference type="PROSITE" id="PS00211">
    <property type="entry name" value="ABC_TRANSPORTER_1"/>
    <property type="match status" value="1"/>
</dbReference>
<dbReference type="InterPro" id="IPR003593">
    <property type="entry name" value="AAA+_ATPase"/>
</dbReference>
<dbReference type="InterPro" id="IPR003439">
    <property type="entry name" value="ABC_transporter-like_ATP-bd"/>
</dbReference>
<dbReference type="PANTHER" id="PTHR43790:SF8">
    <property type="entry name" value="SUGAR ABC TRANSPORTER ATP-BINDING PROTEIN"/>
    <property type="match status" value="1"/>
</dbReference>
<keyword evidence="2 5" id="KW-0067">ATP-binding</keyword>
<dbReference type="GO" id="GO:0005524">
    <property type="term" value="F:ATP binding"/>
    <property type="evidence" value="ECO:0007669"/>
    <property type="project" value="UniProtKB-KW"/>
</dbReference>
<dbReference type="InterPro" id="IPR017871">
    <property type="entry name" value="ABC_transporter-like_CS"/>
</dbReference>
<evidence type="ECO:0000256" key="2">
    <source>
        <dbReference type="ARBA" id="ARBA00022840"/>
    </source>
</evidence>
<dbReference type="InterPro" id="IPR027417">
    <property type="entry name" value="P-loop_NTPase"/>
</dbReference>
<dbReference type="RefSeq" id="WP_256407632.1">
    <property type="nucleotide sequence ID" value="NZ_JANHDN010000001.1"/>
</dbReference>
<dbReference type="InterPro" id="IPR050107">
    <property type="entry name" value="ABC_carbohydrate_import_ATPase"/>
</dbReference>
<dbReference type="PANTHER" id="PTHR43790">
    <property type="entry name" value="CARBOHYDRATE TRANSPORT ATP-BINDING PROTEIN MG119-RELATED"/>
    <property type="match status" value="1"/>
</dbReference>
<dbReference type="Pfam" id="PF00005">
    <property type="entry name" value="ABC_tran"/>
    <property type="match status" value="1"/>
</dbReference>
<dbReference type="PROSITE" id="PS50893">
    <property type="entry name" value="ABC_TRANSPORTER_2"/>
    <property type="match status" value="1"/>
</dbReference>
<evidence type="ECO:0000313" key="5">
    <source>
        <dbReference type="EMBL" id="MFC7323694.1"/>
    </source>
</evidence>
<dbReference type="SMART" id="SM00382">
    <property type="entry name" value="AAA"/>
    <property type="match status" value="1"/>
</dbReference>
<dbReference type="AlphaFoldDB" id="A0ABD6AHL7"/>
<evidence type="ECO:0000259" key="4">
    <source>
        <dbReference type="PROSITE" id="PS50893"/>
    </source>
</evidence>
<dbReference type="Proteomes" id="UP001596545">
    <property type="component" value="Unassembled WGS sequence"/>
</dbReference>
<keyword evidence="1" id="KW-0547">Nucleotide-binding</keyword>
<dbReference type="SUPFAM" id="SSF52540">
    <property type="entry name" value="P-loop containing nucleoside triphosphate hydrolases"/>
    <property type="match status" value="1"/>
</dbReference>
<dbReference type="CDD" id="cd03216">
    <property type="entry name" value="ABC_Carb_Monos_I"/>
    <property type="match status" value="1"/>
</dbReference>